<proteinExistence type="predicted"/>
<sequence>MEIPHRRDPQTGLKLNAFLYAELPPRYCRHLLGLVSECIIVLLRCLQENRAGSGCGK</sequence>
<dbReference type="AlphaFoldDB" id="A0A0E9VD28"/>
<accession>A0A0E9VD28</accession>
<organism evidence="1">
    <name type="scientific">Anguilla anguilla</name>
    <name type="common">European freshwater eel</name>
    <name type="synonym">Muraena anguilla</name>
    <dbReference type="NCBI Taxonomy" id="7936"/>
    <lineage>
        <taxon>Eukaryota</taxon>
        <taxon>Metazoa</taxon>
        <taxon>Chordata</taxon>
        <taxon>Craniata</taxon>
        <taxon>Vertebrata</taxon>
        <taxon>Euteleostomi</taxon>
        <taxon>Actinopterygii</taxon>
        <taxon>Neopterygii</taxon>
        <taxon>Teleostei</taxon>
        <taxon>Anguilliformes</taxon>
        <taxon>Anguillidae</taxon>
        <taxon>Anguilla</taxon>
    </lineage>
</organism>
<reference evidence="1" key="1">
    <citation type="submission" date="2014-11" db="EMBL/GenBank/DDBJ databases">
        <authorList>
            <person name="Amaro Gonzalez C."/>
        </authorList>
    </citation>
    <scope>NUCLEOTIDE SEQUENCE</scope>
</reference>
<name>A0A0E9VD28_ANGAN</name>
<dbReference type="EMBL" id="GBXM01033227">
    <property type="protein sequence ID" value="JAH75350.1"/>
    <property type="molecule type" value="Transcribed_RNA"/>
</dbReference>
<reference evidence="1" key="2">
    <citation type="journal article" date="2015" name="Fish Shellfish Immunol.">
        <title>Early steps in the European eel (Anguilla anguilla)-Vibrio vulnificus interaction in the gills: Role of the RtxA13 toxin.</title>
        <authorList>
            <person name="Callol A."/>
            <person name="Pajuelo D."/>
            <person name="Ebbesson L."/>
            <person name="Teles M."/>
            <person name="MacKenzie S."/>
            <person name="Amaro C."/>
        </authorList>
    </citation>
    <scope>NUCLEOTIDE SEQUENCE</scope>
</reference>
<evidence type="ECO:0000313" key="1">
    <source>
        <dbReference type="EMBL" id="JAH75350.1"/>
    </source>
</evidence>
<protein>
    <submittedName>
        <fullName evidence="1">Uncharacterized protein</fullName>
    </submittedName>
</protein>